<evidence type="ECO:0000256" key="4">
    <source>
        <dbReference type="ARBA" id="ARBA00022679"/>
    </source>
</evidence>
<dbReference type="GO" id="GO:0016746">
    <property type="term" value="F:acyltransferase activity"/>
    <property type="evidence" value="ECO:0007669"/>
    <property type="project" value="UniProtKB-KW"/>
</dbReference>
<name>A0A9X3NPY3_9ACTN</name>
<feature type="region of interest" description="Disordered" evidence="7">
    <location>
        <begin position="296"/>
        <end position="341"/>
    </location>
</feature>
<organism evidence="8 9">
    <name type="scientific">Streptomonospora mangrovi</name>
    <dbReference type="NCBI Taxonomy" id="2883123"/>
    <lineage>
        <taxon>Bacteria</taxon>
        <taxon>Bacillati</taxon>
        <taxon>Actinomycetota</taxon>
        <taxon>Actinomycetes</taxon>
        <taxon>Streptosporangiales</taxon>
        <taxon>Nocardiopsidaceae</taxon>
        <taxon>Streptomonospora</taxon>
    </lineage>
</organism>
<dbReference type="PANTHER" id="PTHR30606:SF10">
    <property type="entry name" value="PHOSPHATIDYLINOSITOL MANNOSIDE ACYLTRANSFERASE"/>
    <property type="match status" value="1"/>
</dbReference>
<dbReference type="Proteomes" id="UP001140076">
    <property type="component" value="Unassembled WGS sequence"/>
</dbReference>
<dbReference type="EMBL" id="JAJAQC010000054">
    <property type="protein sequence ID" value="MDA0567332.1"/>
    <property type="molecule type" value="Genomic_DNA"/>
</dbReference>
<dbReference type="CDD" id="cd07984">
    <property type="entry name" value="LPLAT_LABLAT-like"/>
    <property type="match status" value="1"/>
</dbReference>
<comment type="subcellular location">
    <subcellularLocation>
        <location evidence="1">Cell inner membrane</location>
    </subcellularLocation>
</comment>
<dbReference type="PANTHER" id="PTHR30606">
    <property type="entry name" value="LIPID A BIOSYNTHESIS LAUROYL ACYLTRANSFERASE"/>
    <property type="match status" value="1"/>
</dbReference>
<evidence type="ECO:0000256" key="1">
    <source>
        <dbReference type="ARBA" id="ARBA00004533"/>
    </source>
</evidence>
<evidence type="ECO:0000256" key="5">
    <source>
        <dbReference type="ARBA" id="ARBA00023136"/>
    </source>
</evidence>
<keyword evidence="4" id="KW-0808">Transferase</keyword>
<dbReference type="InterPro" id="IPR004960">
    <property type="entry name" value="LipA_acyltrans"/>
</dbReference>
<protein>
    <submittedName>
        <fullName evidence="8">Phosphatidylinositol mannoside acyltransferase</fullName>
    </submittedName>
</protein>
<gene>
    <name evidence="8" type="ORF">LG943_23860</name>
</gene>
<reference evidence="8" key="1">
    <citation type="submission" date="2021-10" db="EMBL/GenBank/DDBJ databases">
        <title>Streptomonospora sp. nov., isolated from mangrove soil.</title>
        <authorList>
            <person name="Chen X."/>
            <person name="Ge X."/>
            <person name="Liu W."/>
        </authorList>
    </citation>
    <scope>NUCLEOTIDE SEQUENCE</scope>
    <source>
        <strain evidence="8">S1-112</strain>
    </source>
</reference>
<accession>A0A9X3NPY3</accession>
<evidence type="ECO:0000313" key="9">
    <source>
        <dbReference type="Proteomes" id="UP001140076"/>
    </source>
</evidence>
<feature type="compositionally biased region" description="Basic and acidic residues" evidence="7">
    <location>
        <begin position="297"/>
        <end position="307"/>
    </location>
</feature>
<evidence type="ECO:0000256" key="6">
    <source>
        <dbReference type="ARBA" id="ARBA00023315"/>
    </source>
</evidence>
<evidence type="ECO:0000256" key="2">
    <source>
        <dbReference type="ARBA" id="ARBA00022475"/>
    </source>
</evidence>
<keyword evidence="5" id="KW-0472">Membrane</keyword>
<comment type="caution">
    <text evidence="8">The sequence shown here is derived from an EMBL/GenBank/DDBJ whole genome shotgun (WGS) entry which is preliminary data.</text>
</comment>
<keyword evidence="6 8" id="KW-0012">Acyltransferase</keyword>
<keyword evidence="3" id="KW-0997">Cell inner membrane</keyword>
<dbReference type="Pfam" id="PF03279">
    <property type="entry name" value="Lip_A_acyltrans"/>
    <property type="match status" value="1"/>
</dbReference>
<feature type="compositionally biased region" description="Low complexity" evidence="7">
    <location>
        <begin position="313"/>
        <end position="322"/>
    </location>
</feature>
<sequence>MGAAERAVAAVYLLGWRLVRHTPERAGRRAAQAVADHLWRRRGAGVRRLEANLRRVAGPGAEPAHIRALARAGMRSYLRYFYEMFRLPALAPADIAARVHCTGLDRVQDALAQGRGAVAALPHMGNWDLAGAWVAQQGIPPTTVAERLRPESVFARFVAFREGLGMEVLPLTGAGNHIAGVLARRLRAGRLVCLLADRDLTATGVEVEFFGEPARLPAGPAALAERTGAALLPVAPWYDGDRLRVDIGPEIPVPPAPTRPERVRLMTQELARAFEAAIAAHPEDWHMLQPVFTADTPARRTGDERARAGSVEASAETSTEPPAAAPRPRPRERGGGATRKW</sequence>
<keyword evidence="9" id="KW-1185">Reference proteome</keyword>
<evidence type="ECO:0000256" key="7">
    <source>
        <dbReference type="SAM" id="MobiDB-lite"/>
    </source>
</evidence>
<dbReference type="NCBIfam" id="NF005919">
    <property type="entry name" value="PRK07920.1"/>
    <property type="match status" value="1"/>
</dbReference>
<dbReference type="GO" id="GO:0005886">
    <property type="term" value="C:plasma membrane"/>
    <property type="evidence" value="ECO:0007669"/>
    <property type="project" value="UniProtKB-SubCell"/>
</dbReference>
<dbReference type="RefSeq" id="WP_270074580.1">
    <property type="nucleotide sequence ID" value="NZ_JAJAQC010000054.1"/>
</dbReference>
<dbReference type="AlphaFoldDB" id="A0A9X3NPY3"/>
<proteinExistence type="predicted"/>
<evidence type="ECO:0000313" key="8">
    <source>
        <dbReference type="EMBL" id="MDA0567332.1"/>
    </source>
</evidence>
<evidence type="ECO:0000256" key="3">
    <source>
        <dbReference type="ARBA" id="ARBA00022519"/>
    </source>
</evidence>
<dbReference type="GO" id="GO:0009247">
    <property type="term" value="P:glycolipid biosynthetic process"/>
    <property type="evidence" value="ECO:0007669"/>
    <property type="project" value="UniProtKB-ARBA"/>
</dbReference>
<keyword evidence="2" id="KW-1003">Cell membrane</keyword>